<dbReference type="InterPro" id="IPR005084">
    <property type="entry name" value="CBM6"/>
</dbReference>
<proteinExistence type="predicted"/>
<dbReference type="Pfam" id="PF03633">
    <property type="entry name" value="Glyco_hydro_65C"/>
    <property type="match status" value="1"/>
</dbReference>
<dbReference type="SUPFAM" id="SSF49785">
    <property type="entry name" value="Galactose-binding domain-like"/>
    <property type="match status" value="1"/>
</dbReference>
<dbReference type="OrthoDB" id="231241at2"/>
<evidence type="ECO:0000259" key="2">
    <source>
        <dbReference type="PROSITE" id="PS51175"/>
    </source>
</evidence>
<dbReference type="PROSITE" id="PS51318">
    <property type="entry name" value="TAT"/>
    <property type="match status" value="1"/>
</dbReference>
<dbReference type="Proteomes" id="UP000181951">
    <property type="component" value="Unassembled WGS sequence"/>
</dbReference>
<evidence type="ECO:0000259" key="1">
    <source>
        <dbReference type="PROSITE" id="PS50022"/>
    </source>
</evidence>
<reference evidence="3 4" key="1">
    <citation type="submission" date="2016-10" db="EMBL/GenBank/DDBJ databases">
        <authorList>
            <person name="de Groot N.N."/>
        </authorList>
    </citation>
    <scope>NUCLEOTIDE SEQUENCE [LARGE SCALE GENOMIC DNA]</scope>
    <source>
        <strain evidence="3 4">CGMCC 4.2026</strain>
    </source>
</reference>
<organism evidence="3 4">
    <name type="scientific">Actinacidiphila rubida</name>
    <dbReference type="NCBI Taxonomy" id="310780"/>
    <lineage>
        <taxon>Bacteria</taxon>
        <taxon>Bacillati</taxon>
        <taxon>Actinomycetota</taxon>
        <taxon>Actinomycetes</taxon>
        <taxon>Kitasatosporales</taxon>
        <taxon>Streptomycetaceae</taxon>
        <taxon>Actinacidiphila</taxon>
    </lineage>
</organism>
<dbReference type="PROSITE" id="PS51175">
    <property type="entry name" value="CBM6"/>
    <property type="match status" value="1"/>
</dbReference>
<dbReference type="Gene3D" id="2.60.120.260">
    <property type="entry name" value="Galactose-binding domain-like"/>
    <property type="match status" value="2"/>
</dbReference>
<dbReference type="Pfam" id="PF22422">
    <property type="entry name" value="MGH1-like_GH"/>
    <property type="match status" value="1"/>
</dbReference>
<dbReference type="AlphaFoldDB" id="A0A1H8EBE9"/>
<dbReference type="PROSITE" id="PS50022">
    <property type="entry name" value="FA58C_3"/>
    <property type="match status" value="1"/>
</dbReference>
<dbReference type="Gene3D" id="2.60.420.10">
    <property type="entry name" value="Maltose phosphorylase, domain 3"/>
    <property type="match status" value="1"/>
</dbReference>
<name>A0A1H8EBE9_9ACTN</name>
<dbReference type="InterPro" id="IPR008928">
    <property type="entry name" value="6-hairpin_glycosidase_sf"/>
</dbReference>
<dbReference type="EMBL" id="FODD01000002">
    <property type="protein sequence ID" value="SEN16795.1"/>
    <property type="molecule type" value="Genomic_DNA"/>
</dbReference>
<dbReference type="GO" id="GO:0005975">
    <property type="term" value="P:carbohydrate metabolic process"/>
    <property type="evidence" value="ECO:0007669"/>
    <property type="project" value="InterPro"/>
</dbReference>
<dbReference type="InterPro" id="IPR008979">
    <property type="entry name" value="Galactose-bd-like_sf"/>
</dbReference>
<dbReference type="InterPro" id="IPR054491">
    <property type="entry name" value="MGH1-like_GH"/>
</dbReference>
<dbReference type="GO" id="GO:0030246">
    <property type="term" value="F:carbohydrate binding"/>
    <property type="evidence" value="ECO:0007669"/>
    <property type="project" value="InterPro"/>
</dbReference>
<dbReference type="Gene3D" id="1.50.10.10">
    <property type="match status" value="1"/>
</dbReference>
<dbReference type="RefSeq" id="WP_075016129.1">
    <property type="nucleotide sequence ID" value="NZ_FODD01000002.1"/>
</dbReference>
<accession>A0A1H8EBE9</accession>
<gene>
    <name evidence="3" type="ORF">SAMN05216267_1002115</name>
</gene>
<dbReference type="InterPro" id="IPR000421">
    <property type="entry name" value="FA58C"/>
</dbReference>
<feature type="domain" description="F5/8 type C" evidence="1">
    <location>
        <begin position="550"/>
        <end position="703"/>
    </location>
</feature>
<dbReference type="InterPro" id="IPR006311">
    <property type="entry name" value="TAT_signal"/>
</dbReference>
<feature type="domain" description="CBM6" evidence="2">
    <location>
        <begin position="715"/>
        <end position="839"/>
    </location>
</feature>
<dbReference type="STRING" id="310780.SAMN05216267_1002115"/>
<dbReference type="SUPFAM" id="SSF48208">
    <property type="entry name" value="Six-hairpin glycosidases"/>
    <property type="match status" value="1"/>
</dbReference>
<evidence type="ECO:0000313" key="3">
    <source>
        <dbReference type="EMBL" id="SEN16795.1"/>
    </source>
</evidence>
<protein>
    <submittedName>
        <fullName evidence="3">Trehalase</fullName>
    </submittedName>
</protein>
<dbReference type="InterPro" id="IPR005194">
    <property type="entry name" value="Glyco_hydro_65_C"/>
</dbReference>
<dbReference type="Pfam" id="PF16990">
    <property type="entry name" value="CBM_35"/>
    <property type="match status" value="1"/>
</dbReference>
<dbReference type="InterPro" id="IPR012341">
    <property type="entry name" value="6hp_glycosidase-like_sf"/>
</dbReference>
<evidence type="ECO:0000313" key="4">
    <source>
        <dbReference type="Proteomes" id="UP000181951"/>
    </source>
</evidence>
<sequence>MTESTPSDADVPATGPRGVNRRRMLTAVAALGVTAGLSGPLSAGNAWAAPGTRPPAPGAGHQPPLDVAELARTHYGSDHAWFAENIPFIDIPDQVIADTYYYRWAAFTKHLRSTTSGRLITEFMPSVSWEGPNGTINAACGHHLREARWLRDRTYVEDYLNWWLGGGGNLHQYSSWIGDAVWADYEVSGDARVPLSHLDALKADLDAWDPQFDESKGLYWIVPVNDATEFTTTGLDVGDGWGGQAFRPTLNSYLFAQMRAIGRVAALAGDDATAADYTQRAARLATRVQDSLWNAEFQQFTDRFGPQYPDRYFDFASGPELAGYVPWSVGLPDARFDGSWRNLTDPGKFAGTHGLRTIYPTSPYYLVQHRTPGASPGECEWNGPSWPFQTSQVLTGLANLLDDRPQTAIGSADYVALLHQYAAQQRKDGRPYVAENLNPDTGQWIADFPDRSEHYNHSTFADLVISGLLGLRPSSGDTLRVRPLIPGDWDYFALQNVTYHGRRVSVVYDRDGTHYPLGRAGLSVWIDGELRVSGRSPDGTTVDLSRSPVARPVALANYAYNPVGQGFPLATASSTGDGTTAQGDDGRVWFDPAPVNRWVSVPDGRAAARYTVELAGDAVVSAARVHYYDDGSGVRAPIRHRLQYWKDGRWYDVRTLPGGDARPLPNTATGLLFPPVRAARFQLVMAPAKGTAVGIADLELLGARGQLPGVPEGAHRYEAEEAVVTGARIVLGGVAASGGGYVGGIDGSGSSVSFTAVHADRGATYRLGIRYANGLGPATHGVTVNAAGGYTASYPSTGGWGANGMWNVAFVDVPLVAGDNVVTLSKGTAFAELDCVFLAGEAPAR</sequence>
<keyword evidence="4" id="KW-1185">Reference proteome</keyword>